<reference evidence="1 2" key="1">
    <citation type="journal article" date="2024" name="IMA Fungus">
        <title>IMA Genome - F19 : A genome assembly and annotation guide to empower mycologists, including annotated draft genome sequences of Ceratocystis pirilliformis, Diaporthe australafricana, Fusarium ophioides, Paecilomyces lecythidis, and Sporothrix stenoceras.</title>
        <authorList>
            <person name="Aylward J."/>
            <person name="Wilson A.M."/>
            <person name="Visagie C.M."/>
            <person name="Spraker J."/>
            <person name="Barnes I."/>
            <person name="Buitendag C."/>
            <person name="Ceriani C."/>
            <person name="Del Mar Angel L."/>
            <person name="du Plessis D."/>
            <person name="Fuchs T."/>
            <person name="Gasser K."/>
            <person name="Kramer D."/>
            <person name="Li W."/>
            <person name="Munsamy K."/>
            <person name="Piso A."/>
            <person name="Price J.L."/>
            <person name="Sonnekus B."/>
            <person name="Thomas C."/>
            <person name="van der Nest A."/>
            <person name="van Dijk A."/>
            <person name="van Heerden A."/>
            <person name="van Vuuren N."/>
            <person name="Yilmaz N."/>
            <person name="Duong T.A."/>
            <person name="van der Merwe N.A."/>
            <person name="Wingfield M.J."/>
            <person name="Wingfield B.D."/>
        </authorList>
    </citation>
    <scope>NUCLEOTIDE SEQUENCE [LARGE SCALE GENOMIC DNA]</scope>
    <source>
        <strain evidence="1 2">CMW 18300</strain>
    </source>
</reference>
<keyword evidence="2" id="KW-1185">Reference proteome</keyword>
<accession>A0ABR3VY78</accession>
<name>A0ABR3VY78_9PEZI</name>
<comment type="caution">
    <text evidence="1">The sequence shown here is derived from an EMBL/GenBank/DDBJ whole genome shotgun (WGS) entry which is preliminary data.</text>
</comment>
<evidence type="ECO:0000313" key="1">
    <source>
        <dbReference type="EMBL" id="KAL1848323.1"/>
    </source>
</evidence>
<organism evidence="1 2">
    <name type="scientific">Diaporthe australafricana</name>
    <dbReference type="NCBI Taxonomy" id="127596"/>
    <lineage>
        <taxon>Eukaryota</taxon>
        <taxon>Fungi</taxon>
        <taxon>Dikarya</taxon>
        <taxon>Ascomycota</taxon>
        <taxon>Pezizomycotina</taxon>
        <taxon>Sordariomycetes</taxon>
        <taxon>Sordariomycetidae</taxon>
        <taxon>Diaporthales</taxon>
        <taxon>Diaporthaceae</taxon>
        <taxon>Diaporthe</taxon>
    </lineage>
</organism>
<sequence>MSSKNALRLVGSVTLESITSKNGAKGAKWAENVTVKAASEAAKRIKYNSGALAHQSHSDPAETQQIISAQFGIVGSDNKFKRVESGHIREDGTIKWSQLSHGQTARPTWLNRASIIKNPSTGQETIKDSQNTIYTVHADPKDAKRKYVTVGKQTYYF</sequence>
<proteinExistence type="predicted"/>
<dbReference type="Proteomes" id="UP001583177">
    <property type="component" value="Unassembled WGS sequence"/>
</dbReference>
<protein>
    <submittedName>
        <fullName evidence="1">Uncharacterized protein</fullName>
    </submittedName>
</protein>
<gene>
    <name evidence="1" type="ORF">Daus18300_013649</name>
</gene>
<dbReference type="EMBL" id="JAWRVE010000221">
    <property type="protein sequence ID" value="KAL1848323.1"/>
    <property type="molecule type" value="Genomic_DNA"/>
</dbReference>
<evidence type="ECO:0000313" key="2">
    <source>
        <dbReference type="Proteomes" id="UP001583177"/>
    </source>
</evidence>